<proteinExistence type="predicted"/>
<organism evidence="1 2">
    <name type="scientific">Phytophthora nicotianae P1569</name>
    <dbReference type="NCBI Taxonomy" id="1317065"/>
    <lineage>
        <taxon>Eukaryota</taxon>
        <taxon>Sar</taxon>
        <taxon>Stramenopiles</taxon>
        <taxon>Oomycota</taxon>
        <taxon>Peronosporomycetes</taxon>
        <taxon>Peronosporales</taxon>
        <taxon>Peronosporaceae</taxon>
        <taxon>Phytophthora</taxon>
    </lineage>
</organism>
<name>V9EV36_PHYNI</name>
<dbReference type="HOGENOM" id="CLU_2781438_0_0_1"/>
<dbReference type="Proteomes" id="UP000018721">
    <property type="component" value="Unassembled WGS sequence"/>
</dbReference>
<gene>
    <name evidence="1" type="ORF">F443_12890</name>
</gene>
<sequence>MAEEATGPAKHEWSAGPMGVALVGRYVMLELLGARRRNRDLTVTRRKPRIRMWVTTDFMRHALPVNGPV</sequence>
<reference evidence="1 2" key="1">
    <citation type="submission" date="2013-11" db="EMBL/GenBank/DDBJ databases">
        <title>The Genome Sequence of Phytophthora parasitica P1569.</title>
        <authorList>
            <consortium name="The Broad Institute Genomics Platform"/>
            <person name="Russ C."/>
            <person name="Tyler B."/>
            <person name="Panabieres F."/>
            <person name="Shan W."/>
            <person name="Tripathy S."/>
            <person name="Grunwald N."/>
            <person name="Machado M."/>
            <person name="Johnson C.S."/>
            <person name="Arredondo F."/>
            <person name="Hong C."/>
            <person name="Coffey M."/>
            <person name="Young S.K."/>
            <person name="Zeng Q."/>
            <person name="Gargeya S."/>
            <person name="Fitzgerald M."/>
            <person name="Abouelleil A."/>
            <person name="Alvarado L."/>
            <person name="Chapman S.B."/>
            <person name="Gainer-Dewar J."/>
            <person name="Goldberg J."/>
            <person name="Griggs A."/>
            <person name="Gujja S."/>
            <person name="Hansen M."/>
            <person name="Howarth C."/>
            <person name="Imamovic A."/>
            <person name="Ireland A."/>
            <person name="Larimer J."/>
            <person name="McCowan C."/>
            <person name="Murphy C."/>
            <person name="Pearson M."/>
            <person name="Poon T.W."/>
            <person name="Priest M."/>
            <person name="Roberts A."/>
            <person name="Saif S."/>
            <person name="Shea T."/>
            <person name="Sykes S."/>
            <person name="Wortman J."/>
            <person name="Nusbaum C."/>
            <person name="Birren B."/>
        </authorList>
    </citation>
    <scope>NUCLEOTIDE SEQUENCE [LARGE SCALE GENOMIC DNA]</scope>
    <source>
        <strain evidence="1 2">P1569</strain>
    </source>
</reference>
<keyword evidence="2" id="KW-1185">Reference proteome</keyword>
<accession>V9EV36</accession>
<dbReference type="EMBL" id="ANIZ01002187">
    <property type="protein sequence ID" value="ETI41912.1"/>
    <property type="molecule type" value="Genomic_DNA"/>
</dbReference>
<comment type="caution">
    <text evidence="1">The sequence shown here is derived from an EMBL/GenBank/DDBJ whole genome shotgun (WGS) entry which is preliminary data.</text>
</comment>
<evidence type="ECO:0000313" key="2">
    <source>
        <dbReference type="Proteomes" id="UP000018721"/>
    </source>
</evidence>
<protein>
    <submittedName>
        <fullName evidence="1">Uncharacterized protein</fullName>
    </submittedName>
</protein>
<dbReference type="AlphaFoldDB" id="V9EV36"/>
<evidence type="ECO:0000313" key="1">
    <source>
        <dbReference type="EMBL" id="ETI41912.1"/>
    </source>
</evidence>